<reference evidence="2" key="2">
    <citation type="submission" date="2008-12" db="EMBL/GenBank/DDBJ databases">
        <title>Annotation of Streptomyces roseosporus strain NRRL 15998.</title>
        <authorList>
            <consortium name="The Broad Institute Genome Sequencing Platform"/>
            <consortium name="Broad Institute Microbial Sequencing Center"/>
            <person name="Fischbach M."/>
            <person name="Ward D."/>
            <person name="Young S."/>
            <person name="Kodira C.D."/>
            <person name="Zeng Q."/>
            <person name="Koehrsen M."/>
            <person name="Godfrey P."/>
            <person name="Alvarado L."/>
            <person name="Berlin A.M."/>
            <person name="Borenstein D."/>
            <person name="Chen Z."/>
            <person name="Engels R."/>
            <person name="Freedman E."/>
            <person name="Gellesch M."/>
            <person name="Goldberg J."/>
            <person name="Griggs A."/>
            <person name="Gujja S."/>
            <person name="Heiman D.I."/>
            <person name="Hepburn T.A."/>
            <person name="Howarth C."/>
            <person name="Jen D."/>
            <person name="Larson L."/>
            <person name="Lewis B."/>
            <person name="Mehta T."/>
            <person name="Park D."/>
            <person name="Pearson M."/>
            <person name="Roberts A."/>
            <person name="Saif S."/>
            <person name="Shea T.D."/>
            <person name="Shenoy N."/>
            <person name="Sisk P."/>
            <person name="Stolte C."/>
            <person name="Sykes S.N."/>
            <person name="Walk T."/>
            <person name="White J."/>
            <person name="Yandava C."/>
            <person name="Straight P."/>
            <person name="Clardy J."/>
            <person name="Hung D."/>
            <person name="Kolter R."/>
            <person name="Mekalanos J."/>
            <person name="Walker S."/>
            <person name="Walsh C.T."/>
            <person name="Wieland B.L.C."/>
            <person name="Ilzarbe M."/>
            <person name="Galagan J."/>
            <person name="Nusbaum C."/>
            <person name="Birren B."/>
        </authorList>
    </citation>
    <scope>NUCLEOTIDE SEQUENCE [LARGE SCALE GENOMIC DNA]</scope>
    <source>
        <strain evidence="2">NRRL 15998</strain>
    </source>
</reference>
<evidence type="ECO:0000313" key="1">
    <source>
        <dbReference type="EMBL" id="EFE77238.2"/>
    </source>
</evidence>
<dbReference type="AlphaFoldDB" id="D6AJG6"/>
<reference evidence="2" key="1">
    <citation type="submission" date="2008-10" db="EMBL/GenBank/DDBJ databases">
        <authorList>
            <person name="Molnar K."/>
        </authorList>
    </citation>
    <scope>NUCLEOTIDE SEQUENCE [LARGE SCALE GENOMIC DNA]</scope>
    <source>
        <strain evidence="2">NRRL 15998</strain>
    </source>
</reference>
<proteinExistence type="predicted"/>
<protein>
    <submittedName>
        <fullName evidence="1">Predicted protein</fullName>
    </submittedName>
</protein>
<dbReference type="EMBL" id="DS999644">
    <property type="protein sequence ID" value="EFE77238.2"/>
    <property type="molecule type" value="Genomic_DNA"/>
</dbReference>
<gene>
    <name evidence="1" type="ORF">SSGG_04605</name>
</gene>
<name>D6AJG6_STRFL</name>
<organism evidence="1 2">
    <name type="scientific">Streptomyces filamentosus NRRL 15998</name>
    <dbReference type="NCBI Taxonomy" id="457431"/>
    <lineage>
        <taxon>Bacteria</taxon>
        <taxon>Bacillati</taxon>
        <taxon>Actinomycetota</taxon>
        <taxon>Actinomycetes</taxon>
        <taxon>Kitasatosporales</taxon>
        <taxon>Streptomycetaceae</taxon>
        <taxon>Streptomyces</taxon>
    </lineage>
</organism>
<dbReference type="Proteomes" id="UP000003986">
    <property type="component" value="Unassembled WGS sequence"/>
</dbReference>
<sequence>MRATVLPSGGTHSEGVGAGMTVEREHCAGPAGRARPGNADWLTGARITAVLGVYYRPEGRAGEPEAVEFVLAEDQSVLLTCTSDRTLRVTPGSWPRLPEWCVPASQWHHAPPALLPPVPYGGAWTVVGTQEVRDDGGEVLRAVIRCEEGDFVVVAGDTMAIRFEPRP</sequence>
<evidence type="ECO:0000313" key="2">
    <source>
        <dbReference type="Proteomes" id="UP000003986"/>
    </source>
</evidence>
<accession>D6AJG6</accession>